<keyword evidence="2" id="KW-1185">Reference proteome</keyword>
<dbReference type="RefSeq" id="WP_013294652.1">
    <property type="nucleotide sequence ID" value="NC_014394.1"/>
</dbReference>
<evidence type="ECO:0000313" key="2">
    <source>
        <dbReference type="Proteomes" id="UP000001235"/>
    </source>
</evidence>
<sequence>MRYSCAELARFQLLGYPKSRQGWDKLVKERNWEFVELHGKGRGGFRREYLPSEEVLNLIKKVKNSDIAPPVSSEKTGMEMLATNPNVTSGRDKLHDLQLVSYGNTLRYSCAQLAKFQLVGHPKSRQGWDKLVKEKKWEFVELHGKGRGGFRREYLPSEEVLYMIKMGKNNNLVPPVSNEKIRIETLAIKPKDTSGFEELLDQQDEWAEISIRLERIIRNNQVLANADNRTLKRLSLMALRCIYMFCEGNIEAAKLWLDNALSTNSLVKLVYEGFCNGKNIDPACNYYINPPMW</sequence>
<dbReference type="eggNOG" id="COG2932">
    <property type="taxonomic scope" value="Bacteria"/>
</dbReference>
<dbReference type="AlphaFoldDB" id="D9SDF2"/>
<accession>D9SDF2</accession>
<dbReference type="EMBL" id="CP002159">
    <property type="protein sequence ID" value="ADL56750.1"/>
    <property type="molecule type" value="Genomic_DNA"/>
</dbReference>
<protein>
    <recommendedName>
        <fullName evidence="3">HTH Mu-type domain-containing protein</fullName>
    </recommendedName>
</protein>
<dbReference type="Proteomes" id="UP000001235">
    <property type="component" value="Chromosome"/>
</dbReference>
<dbReference type="HOGENOM" id="CLU_949152_0_0_4"/>
<reference evidence="1 2" key="1">
    <citation type="submission" date="2010-08" db="EMBL/GenBank/DDBJ databases">
        <title>Complete sequence of Gallionella capsiferriformans ES-2.</title>
        <authorList>
            <consortium name="US DOE Joint Genome Institute"/>
            <person name="Lucas S."/>
            <person name="Copeland A."/>
            <person name="Lapidus A."/>
            <person name="Cheng J.-F."/>
            <person name="Bruce D."/>
            <person name="Goodwin L."/>
            <person name="Pitluck S."/>
            <person name="Chertkov O."/>
            <person name="Davenport K.W."/>
            <person name="Detter J.C."/>
            <person name="Han C."/>
            <person name="Tapia R."/>
            <person name="Land M."/>
            <person name="Hauser L."/>
            <person name="Chang Y.-J."/>
            <person name="Jeffries C."/>
            <person name="Kyrpides N."/>
            <person name="Ivanova N."/>
            <person name="Mikhailova N."/>
            <person name="Shelobolina E.S."/>
            <person name="Picardal F."/>
            <person name="Roden E."/>
            <person name="Emerson D."/>
            <person name="Woyke T."/>
        </authorList>
    </citation>
    <scope>NUCLEOTIDE SEQUENCE [LARGE SCALE GENOMIC DNA]</scope>
    <source>
        <strain evidence="1 2">ES-2</strain>
    </source>
</reference>
<evidence type="ECO:0000313" key="1">
    <source>
        <dbReference type="EMBL" id="ADL56750.1"/>
    </source>
</evidence>
<dbReference type="KEGG" id="gca:Galf_2755"/>
<organism evidence="1 2">
    <name type="scientific">Gallionella capsiferriformans (strain ES-2)</name>
    <name type="common">Gallionella ferruginea capsiferriformans (strain ES-2)</name>
    <dbReference type="NCBI Taxonomy" id="395494"/>
    <lineage>
        <taxon>Bacteria</taxon>
        <taxon>Pseudomonadati</taxon>
        <taxon>Pseudomonadota</taxon>
        <taxon>Betaproteobacteria</taxon>
        <taxon>Nitrosomonadales</taxon>
        <taxon>Gallionellaceae</taxon>
        <taxon>Gallionella</taxon>
    </lineage>
</organism>
<gene>
    <name evidence="1" type="ordered locus">Galf_2755</name>
</gene>
<proteinExistence type="predicted"/>
<name>D9SDF2_GALCS</name>
<dbReference type="OrthoDB" id="7011085at2"/>
<evidence type="ECO:0008006" key="3">
    <source>
        <dbReference type="Google" id="ProtNLM"/>
    </source>
</evidence>